<proteinExistence type="predicted"/>
<feature type="region of interest" description="Disordered" evidence="1">
    <location>
        <begin position="1"/>
        <end position="21"/>
    </location>
</feature>
<reference evidence="2 3" key="1">
    <citation type="submission" date="2024-05" db="EMBL/GenBank/DDBJ databases">
        <title>Genetic variation in Jamaican populations of the coffee berry borer (Hypothenemus hampei).</title>
        <authorList>
            <person name="Errbii M."/>
            <person name="Myrie A."/>
        </authorList>
    </citation>
    <scope>NUCLEOTIDE SEQUENCE [LARGE SCALE GENOMIC DNA]</scope>
    <source>
        <strain evidence="2">JA-Hopewell-2020-01-JO</strain>
        <tissue evidence="2">Whole body</tissue>
    </source>
</reference>
<keyword evidence="3" id="KW-1185">Reference proteome</keyword>
<dbReference type="Proteomes" id="UP001566132">
    <property type="component" value="Unassembled WGS sequence"/>
</dbReference>
<evidence type="ECO:0000256" key="1">
    <source>
        <dbReference type="SAM" id="MobiDB-lite"/>
    </source>
</evidence>
<evidence type="ECO:0000313" key="2">
    <source>
        <dbReference type="EMBL" id="KAL1488828.1"/>
    </source>
</evidence>
<dbReference type="AlphaFoldDB" id="A0ABD1E2C8"/>
<name>A0ABD1E2C8_HYPHA</name>
<evidence type="ECO:0000313" key="3">
    <source>
        <dbReference type="Proteomes" id="UP001566132"/>
    </source>
</evidence>
<feature type="compositionally biased region" description="Polar residues" evidence="1">
    <location>
        <begin position="1"/>
        <end position="14"/>
    </location>
</feature>
<comment type="caution">
    <text evidence="2">The sequence shown here is derived from an EMBL/GenBank/DDBJ whole genome shotgun (WGS) entry which is preliminary data.</text>
</comment>
<protein>
    <submittedName>
        <fullName evidence="2">Uncharacterized protein</fullName>
    </submittedName>
</protein>
<gene>
    <name evidence="2" type="ORF">ABEB36_014624</name>
</gene>
<sequence>MSSDECSSNMMVTTSKKRQKNGRTVDVMKKLRLQTHEVGQDCRCKRLQCFQRTSSQERHEINLYLAGLISVLPICRRRSRQGNSEKYHAATYGYRVRVKRNDTIEEVDVCSCAFIAIHGITRAKLIYIQHSLKTSGLAPKDR</sequence>
<organism evidence="2 3">
    <name type="scientific">Hypothenemus hampei</name>
    <name type="common">Coffee berry borer</name>
    <dbReference type="NCBI Taxonomy" id="57062"/>
    <lineage>
        <taxon>Eukaryota</taxon>
        <taxon>Metazoa</taxon>
        <taxon>Ecdysozoa</taxon>
        <taxon>Arthropoda</taxon>
        <taxon>Hexapoda</taxon>
        <taxon>Insecta</taxon>
        <taxon>Pterygota</taxon>
        <taxon>Neoptera</taxon>
        <taxon>Endopterygota</taxon>
        <taxon>Coleoptera</taxon>
        <taxon>Polyphaga</taxon>
        <taxon>Cucujiformia</taxon>
        <taxon>Curculionidae</taxon>
        <taxon>Scolytinae</taxon>
        <taxon>Hypothenemus</taxon>
    </lineage>
</organism>
<dbReference type="EMBL" id="JBDJPC010000013">
    <property type="protein sequence ID" value="KAL1488828.1"/>
    <property type="molecule type" value="Genomic_DNA"/>
</dbReference>
<accession>A0ABD1E2C8</accession>